<dbReference type="NCBIfam" id="TIGR03665">
    <property type="entry name" value="arCOG04150"/>
    <property type="match status" value="1"/>
</dbReference>
<accession>A0A2K5ARL5</accession>
<dbReference type="SMART" id="SM00322">
    <property type="entry name" value="KH"/>
    <property type="match status" value="2"/>
</dbReference>
<dbReference type="PROSITE" id="PS50084">
    <property type="entry name" value="KH_TYPE_1"/>
    <property type="match status" value="1"/>
</dbReference>
<dbReference type="AlphaFoldDB" id="A0A2K5ARL5"/>
<dbReference type="PANTHER" id="PTHR12826">
    <property type="entry name" value="RIBONUCLEASE Y"/>
    <property type="match status" value="1"/>
</dbReference>
<dbReference type="EMBL" id="LT981265">
    <property type="protein sequence ID" value="SPC34296.1"/>
    <property type="molecule type" value="Genomic_DNA"/>
</dbReference>
<sequence>MMEFRQVVKVPRDRIGVLIGKDGMVKEMVEKRCNVKLYIDGDDDVSVAIVSKDDATSPTSTSVSTSTTPAEAIDIKVFKAVEFVTAIARGFSPDRAVRLLNDEECMINVINLKDHVGRSHNALQRIKGRIIGSNGKARRLIEELTGAYISVYGHYVAIIGKAEEVRLAGEAVTMLINGSMHSTVYNMLQKARRRAKMERLKLWEEGEEGVGYLDATSKSDVGSSSGGDDEG</sequence>
<dbReference type="InterPro" id="IPR036612">
    <property type="entry name" value="KH_dom_type_1_sf"/>
</dbReference>
<dbReference type="Gene3D" id="3.30.1370.10">
    <property type="entry name" value="K Homology domain, type 1"/>
    <property type="match status" value="3"/>
</dbReference>
<name>A0A2K5ARL5_9ARCH</name>
<proteinExistence type="predicted"/>
<dbReference type="InterPro" id="IPR019964">
    <property type="entry name" value="KH_domain_protein_archaea"/>
</dbReference>
<reference evidence="5" key="1">
    <citation type="submission" date="2018-01" db="EMBL/GenBank/DDBJ databases">
        <authorList>
            <person name="Kerou L M."/>
        </authorList>
    </citation>
    <scope>NUCLEOTIDE SEQUENCE [LARGE SCALE GENOMIC DNA]</scope>
    <source>
        <strain evidence="5">SCU2</strain>
    </source>
</reference>
<dbReference type="FunFam" id="3.30.1370.10:FF:000076">
    <property type="entry name" value="KH domain protein"/>
    <property type="match status" value="1"/>
</dbReference>
<gene>
    <name evidence="4" type="ORF">NCAV_1119</name>
</gene>
<organism evidence="4 5">
    <name type="scientific">Candidatus Nitrosocaldus cavascurensis</name>
    <dbReference type="NCBI Taxonomy" id="2058097"/>
    <lineage>
        <taxon>Archaea</taxon>
        <taxon>Nitrososphaerota</taxon>
        <taxon>Nitrososphaeria</taxon>
        <taxon>Candidatus Nitrosocaldales</taxon>
        <taxon>Candidatus Nitrosocaldaceae</taxon>
        <taxon>Candidatus Nitrosocaldus</taxon>
    </lineage>
</organism>
<dbReference type="CDD" id="cd22390">
    <property type="entry name" value="KH-I_Dim2p_like_rpt2"/>
    <property type="match status" value="1"/>
</dbReference>
<dbReference type="Pfam" id="PF22891">
    <property type="entry name" value="KH_PNO1_2nd"/>
    <property type="match status" value="1"/>
</dbReference>
<dbReference type="SUPFAM" id="SSF54791">
    <property type="entry name" value="Eukaryotic type KH-domain (KH-domain type I)"/>
    <property type="match status" value="2"/>
</dbReference>
<dbReference type="InterPro" id="IPR055211">
    <property type="entry name" value="KH_PNO1_2nd"/>
</dbReference>
<keyword evidence="1 2" id="KW-0694">RNA-binding</keyword>
<dbReference type="Proteomes" id="UP000236248">
    <property type="component" value="Chromosome NCAV"/>
</dbReference>
<feature type="domain" description="K Homology" evidence="3">
    <location>
        <begin position="101"/>
        <end position="177"/>
    </location>
</feature>
<dbReference type="GeneID" id="41595140"/>
<evidence type="ECO:0000259" key="3">
    <source>
        <dbReference type="SMART" id="SM00322"/>
    </source>
</evidence>
<evidence type="ECO:0000256" key="2">
    <source>
        <dbReference type="PROSITE-ProRule" id="PRU00117"/>
    </source>
</evidence>
<dbReference type="GO" id="GO:0003723">
    <property type="term" value="F:RNA binding"/>
    <property type="evidence" value="ECO:0007669"/>
    <property type="project" value="UniProtKB-UniRule"/>
</dbReference>
<evidence type="ECO:0000256" key="1">
    <source>
        <dbReference type="ARBA" id="ARBA00022884"/>
    </source>
</evidence>
<evidence type="ECO:0000313" key="4">
    <source>
        <dbReference type="EMBL" id="SPC34296.1"/>
    </source>
</evidence>
<keyword evidence="5" id="KW-1185">Reference proteome</keyword>
<dbReference type="InterPro" id="IPR004087">
    <property type="entry name" value="KH_dom"/>
</dbReference>
<dbReference type="RefSeq" id="WP_197706574.1">
    <property type="nucleotide sequence ID" value="NZ_LT981265.1"/>
</dbReference>
<dbReference type="KEGG" id="ncv:NCAV_1119"/>
<protein>
    <recommendedName>
        <fullName evidence="3">K Homology domain-containing protein</fullName>
    </recommendedName>
</protein>
<feature type="domain" description="K Homology" evidence="3">
    <location>
        <begin position="2"/>
        <end position="89"/>
    </location>
</feature>
<evidence type="ECO:0000313" key="5">
    <source>
        <dbReference type="Proteomes" id="UP000236248"/>
    </source>
</evidence>
<dbReference type="PANTHER" id="PTHR12826:SF13">
    <property type="entry name" value="RNA-BINDING PROTEIN PNO1"/>
    <property type="match status" value="1"/>
</dbReference>